<evidence type="ECO:0000313" key="2">
    <source>
        <dbReference type="EMBL" id="BAT73242.1"/>
    </source>
</evidence>
<evidence type="ECO:0000313" key="3">
    <source>
        <dbReference type="Proteomes" id="UP000291084"/>
    </source>
</evidence>
<dbReference type="EMBL" id="AP015034">
    <property type="protein sequence ID" value="BAT73242.1"/>
    <property type="molecule type" value="Genomic_DNA"/>
</dbReference>
<dbReference type="Proteomes" id="UP000291084">
    <property type="component" value="Chromosome 1"/>
</dbReference>
<reference evidence="2 3" key="1">
    <citation type="journal article" date="2015" name="Sci. Rep.">
        <title>The power of single molecule real-time sequencing technology in the de novo assembly of a eukaryotic genome.</title>
        <authorList>
            <person name="Sakai H."/>
            <person name="Naito K."/>
            <person name="Ogiso-Tanaka E."/>
            <person name="Takahashi Y."/>
            <person name="Iseki K."/>
            <person name="Muto C."/>
            <person name="Satou K."/>
            <person name="Teruya K."/>
            <person name="Shiroma A."/>
            <person name="Shimoji M."/>
            <person name="Hirano T."/>
            <person name="Itoh T."/>
            <person name="Kaga A."/>
            <person name="Tomooka N."/>
        </authorList>
    </citation>
    <scope>NUCLEOTIDE SEQUENCE [LARGE SCALE GENOMIC DNA]</scope>
    <source>
        <strain evidence="3">cv. Shumari</strain>
    </source>
</reference>
<dbReference type="AlphaFoldDB" id="A0A0S3QY49"/>
<keyword evidence="3" id="KW-1185">Reference proteome</keyword>
<name>A0A0S3QY49_PHAAN</name>
<evidence type="ECO:0000256" key="1">
    <source>
        <dbReference type="SAM" id="MobiDB-lite"/>
    </source>
</evidence>
<feature type="region of interest" description="Disordered" evidence="1">
    <location>
        <begin position="61"/>
        <end position="86"/>
    </location>
</feature>
<gene>
    <name evidence="2" type="primary">Vigan.01G071100</name>
    <name evidence="2" type="ORF">VIGAN_01071100</name>
</gene>
<protein>
    <submittedName>
        <fullName evidence="2">Uncharacterized protein</fullName>
    </submittedName>
</protein>
<organism evidence="2 3">
    <name type="scientific">Vigna angularis var. angularis</name>
    <dbReference type="NCBI Taxonomy" id="157739"/>
    <lineage>
        <taxon>Eukaryota</taxon>
        <taxon>Viridiplantae</taxon>
        <taxon>Streptophyta</taxon>
        <taxon>Embryophyta</taxon>
        <taxon>Tracheophyta</taxon>
        <taxon>Spermatophyta</taxon>
        <taxon>Magnoliopsida</taxon>
        <taxon>eudicotyledons</taxon>
        <taxon>Gunneridae</taxon>
        <taxon>Pentapetalae</taxon>
        <taxon>rosids</taxon>
        <taxon>fabids</taxon>
        <taxon>Fabales</taxon>
        <taxon>Fabaceae</taxon>
        <taxon>Papilionoideae</taxon>
        <taxon>50 kb inversion clade</taxon>
        <taxon>NPAAA clade</taxon>
        <taxon>indigoferoid/millettioid clade</taxon>
        <taxon>Phaseoleae</taxon>
        <taxon>Vigna</taxon>
    </lineage>
</organism>
<sequence length="125" mass="14179">MVYSRIKKKDFRCKGGGEPLFCFLFLGIFFSSLHPLPLPPPHHLSISFPLLLLSYITPLSPSSSTPTPPLYLLPPPPSSTTNPYTKNPKPPLQFNWGCLYLIDSENVDEFVYTRRAHKANFVLKM</sequence>
<accession>A0A0S3QY49</accession>
<feature type="compositionally biased region" description="Pro residues" evidence="1">
    <location>
        <begin position="66"/>
        <end position="78"/>
    </location>
</feature>
<proteinExistence type="predicted"/>